<reference evidence="1" key="1">
    <citation type="submission" date="2021-06" db="EMBL/GenBank/DDBJ databases">
        <authorList>
            <person name="Kallberg Y."/>
            <person name="Tangrot J."/>
            <person name="Rosling A."/>
        </authorList>
    </citation>
    <scope>NUCLEOTIDE SEQUENCE</scope>
    <source>
        <strain evidence="1">MA453B</strain>
    </source>
</reference>
<dbReference type="EMBL" id="CAJVPY010060881">
    <property type="protein sequence ID" value="CAG8821553.1"/>
    <property type="molecule type" value="Genomic_DNA"/>
</dbReference>
<feature type="non-terminal residue" evidence="1">
    <location>
        <position position="1"/>
    </location>
</feature>
<gene>
    <name evidence="1" type="ORF">DERYTH_LOCUS27141</name>
</gene>
<dbReference type="OrthoDB" id="2396944at2759"/>
<dbReference type="AlphaFoldDB" id="A0A9N9KCP3"/>
<evidence type="ECO:0000313" key="2">
    <source>
        <dbReference type="Proteomes" id="UP000789405"/>
    </source>
</evidence>
<keyword evidence="2" id="KW-1185">Reference proteome</keyword>
<protein>
    <submittedName>
        <fullName evidence="1">27987_t:CDS:1</fullName>
    </submittedName>
</protein>
<accession>A0A9N9KCP3</accession>
<name>A0A9N9KCP3_9GLOM</name>
<proteinExistence type="predicted"/>
<organism evidence="1 2">
    <name type="scientific">Dentiscutata erythropus</name>
    <dbReference type="NCBI Taxonomy" id="1348616"/>
    <lineage>
        <taxon>Eukaryota</taxon>
        <taxon>Fungi</taxon>
        <taxon>Fungi incertae sedis</taxon>
        <taxon>Mucoromycota</taxon>
        <taxon>Glomeromycotina</taxon>
        <taxon>Glomeromycetes</taxon>
        <taxon>Diversisporales</taxon>
        <taxon>Gigasporaceae</taxon>
        <taxon>Dentiscutata</taxon>
    </lineage>
</organism>
<comment type="caution">
    <text evidence="1">The sequence shown here is derived from an EMBL/GenBank/DDBJ whole genome shotgun (WGS) entry which is preliminary data.</text>
</comment>
<dbReference type="Proteomes" id="UP000789405">
    <property type="component" value="Unassembled WGS sequence"/>
</dbReference>
<evidence type="ECO:0000313" key="1">
    <source>
        <dbReference type="EMBL" id="CAG8821553.1"/>
    </source>
</evidence>
<sequence length="196" mass="21935">MPSTITTVCYITDRQEFTTSKALTIVKAAGVMRLRTSVSPLNILLVGFYSQNDDTPDQTLATFSPKDVLLVTGKFRFVENLDDGEKKFPVLKIVLHHVIQLTIDPTDLPAFPLLINITAIVVEPSQSESNDDDISLVVETRDFMDQDHTVLKLECYHLKSAQHLIPTTTSAKKGSTLFINGELLIDDDYTFIVHLR</sequence>